<evidence type="ECO:0000313" key="1">
    <source>
        <dbReference type="EMBL" id="VDO41439.1"/>
    </source>
</evidence>
<reference evidence="1 2" key="2">
    <citation type="submission" date="2018-11" db="EMBL/GenBank/DDBJ databases">
        <authorList>
            <consortium name="Pathogen Informatics"/>
        </authorList>
    </citation>
    <scope>NUCLEOTIDE SEQUENCE [LARGE SCALE GENOMIC DNA]</scope>
</reference>
<proteinExistence type="predicted"/>
<name>A0A0R3R266_9BILA</name>
<protein>
    <submittedName>
        <fullName evidence="1 3">Uncharacterized protein</fullName>
    </submittedName>
</protein>
<dbReference type="Proteomes" id="UP000280834">
    <property type="component" value="Unassembled WGS sequence"/>
</dbReference>
<dbReference type="WBParaSite" id="BTMF_0001410601-mRNA-1">
    <property type="protein sequence ID" value="BTMF_0001410601-mRNA-1"/>
    <property type="gene ID" value="BTMF_0001410601"/>
</dbReference>
<accession>A0A0R3R266</accession>
<gene>
    <name evidence="1" type="ORF">BTMF_LOCUS12101</name>
</gene>
<reference evidence="3" key="1">
    <citation type="submission" date="2017-02" db="UniProtKB">
        <authorList>
            <consortium name="WormBaseParasite"/>
        </authorList>
    </citation>
    <scope>IDENTIFICATION</scope>
</reference>
<organism evidence="3">
    <name type="scientific">Brugia timori</name>
    <dbReference type="NCBI Taxonomy" id="42155"/>
    <lineage>
        <taxon>Eukaryota</taxon>
        <taxon>Metazoa</taxon>
        <taxon>Ecdysozoa</taxon>
        <taxon>Nematoda</taxon>
        <taxon>Chromadorea</taxon>
        <taxon>Rhabditida</taxon>
        <taxon>Spirurina</taxon>
        <taxon>Spiruromorpha</taxon>
        <taxon>Filarioidea</taxon>
        <taxon>Onchocercidae</taxon>
        <taxon>Brugia</taxon>
    </lineage>
</organism>
<evidence type="ECO:0000313" key="3">
    <source>
        <dbReference type="WBParaSite" id="BTMF_0001410601-mRNA-1"/>
    </source>
</evidence>
<dbReference type="AlphaFoldDB" id="A0A0R3R266"/>
<dbReference type="EMBL" id="UZAG01018883">
    <property type="protein sequence ID" value="VDO41439.1"/>
    <property type="molecule type" value="Genomic_DNA"/>
</dbReference>
<evidence type="ECO:0000313" key="2">
    <source>
        <dbReference type="Proteomes" id="UP000280834"/>
    </source>
</evidence>
<keyword evidence="2" id="KW-1185">Reference proteome</keyword>
<sequence length="38" mass="4421">MLLSCFTNKKEELKVINRFKINRFCSTAKISAKMKLAD</sequence>